<evidence type="ECO:0000313" key="3">
    <source>
        <dbReference type="WBParaSite" id="Hba_14390"/>
    </source>
</evidence>
<feature type="region of interest" description="Disordered" evidence="1">
    <location>
        <begin position="1"/>
        <end position="35"/>
    </location>
</feature>
<dbReference type="WBParaSite" id="Hba_14390">
    <property type="protein sequence ID" value="Hba_14390"/>
    <property type="gene ID" value="Hba_14390"/>
</dbReference>
<keyword evidence="2" id="KW-1185">Reference proteome</keyword>
<feature type="compositionally biased region" description="Basic and acidic residues" evidence="1">
    <location>
        <begin position="22"/>
        <end position="35"/>
    </location>
</feature>
<dbReference type="Proteomes" id="UP000095283">
    <property type="component" value="Unplaced"/>
</dbReference>
<proteinExistence type="predicted"/>
<accession>A0A1I7XAB5</accession>
<name>A0A1I7XAB5_HETBA</name>
<protein>
    <submittedName>
        <fullName evidence="3">E3 ubiquitin-protein ligase</fullName>
    </submittedName>
</protein>
<dbReference type="AlphaFoldDB" id="A0A1I7XAB5"/>
<evidence type="ECO:0000256" key="1">
    <source>
        <dbReference type="SAM" id="MobiDB-lite"/>
    </source>
</evidence>
<dbReference type="Gene3D" id="3.40.630.30">
    <property type="match status" value="1"/>
</dbReference>
<sequence>MATLVASAGGEPAAADQQTADSPRRSARTERMQKEEEVRISGLNKNFMNYTKKYFRGELAGLLTDLVRDCMLCQSSNVLRDAVSGELLGVCLASKAALFEKQMDRLFRYEFNDIKLRIVIEFLKSVFNRSDVAYHLEENRITKPVFVPLLAVRSDCWNQGMATMMLESWLEDIIHFLLTSQFLSGLRENRHFEAEIEEGLRCL</sequence>
<reference evidence="3" key="1">
    <citation type="submission" date="2016-11" db="UniProtKB">
        <authorList>
            <consortium name="WormBaseParasite"/>
        </authorList>
    </citation>
    <scope>IDENTIFICATION</scope>
</reference>
<evidence type="ECO:0000313" key="2">
    <source>
        <dbReference type="Proteomes" id="UP000095283"/>
    </source>
</evidence>
<organism evidence="2 3">
    <name type="scientific">Heterorhabditis bacteriophora</name>
    <name type="common">Entomopathogenic nematode worm</name>
    <dbReference type="NCBI Taxonomy" id="37862"/>
    <lineage>
        <taxon>Eukaryota</taxon>
        <taxon>Metazoa</taxon>
        <taxon>Ecdysozoa</taxon>
        <taxon>Nematoda</taxon>
        <taxon>Chromadorea</taxon>
        <taxon>Rhabditida</taxon>
        <taxon>Rhabditina</taxon>
        <taxon>Rhabditomorpha</taxon>
        <taxon>Strongyloidea</taxon>
        <taxon>Heterorhabditidae</taxon>
        <taxon>Heterorhabditis</taxon>
    </lineage>
</organism>